<reference evidence="2 3" key="1">
    <citation type="journal article" date="2013" name="Nature">
        <title>Insights into bilaterian evolution from three spiralian genomes.</title>
        <authorList>
            <person name="Simakov O."/>
            <person name="Marletaz F."/>
            <person name="Cho S.J."/>
            <person name="Edsinger-Gonzales E."/>
            <person name="Havlak P."/>
            <person name="Hellsten U."/>
            <person name="Kuo D.H."/>
            <person name="Larsson T."/>
            <person name="Lv J."/>
            <person name="Arendt D."/>
            <person name="Savage R."/>
            <person name="Osoegawa K."/>
            <person name="de Jong P."/>
            <person name="Grimwood J."/>
            <person name="Chapman J.A."/>
            <person name="Shapiro H."/>
            <person name="Aerts A."/>
            <person name="Otillar R.P."/>
            <person name="Terry A.Y."/>
            <person name="Boore J.L."/>
            <person name="Grigoriev I.V."/>
            <person name="Lindberg D.R."/>
            <person name="Seaver E.C."/>
            <person name="Weisblat D.A."/>
            <person name="Putnam N.H."/>
            <person name="Rokhsar D.S."/>
        </authorList>
    </citation>
    <scope>NUCLEOTIDE SEQUENCE [LARGE SCALE GENOMIC DNA]</scope>
</reference>
<name>V3ZYA4_LOTGI</name>
<keyword evidence="3" id="KW-1185">Reference proteome</keyword>
<dbReference type="EMBL" id="KB201459">
    <property type="protein sequence ID" value="ESO96513.1"/>
    <property type="molecule type" value="Genomic_DNA"/>
</dbReference>
<dbReference type="AlphaFoldDB" id="V3ZYA4"/>
<gene>
    <name evidence="2" type="ORF">LOTGIDRAFT_159929</name>
</gene>
<evidence type="ECO:0000256" key="1">
    <source>
        <dbReference type="SAM" id="SignalP"/>
    </source>
</evidence>
<dbReference type="RefSeq" id="XP_009052866.1">
    <property type="nucleotide sequence ID" value="XM_009054618.1"/>
</dbReference>
<protein>
    <recommendedName>
        <fullName evidence="4">Galectin</fullName>
    </recommendedName>
</protein>
<sequence length="565" mass="64131">MLYSILSLLLITPGVFGVEFKLEAEEFEDNDGSSVKIAGSKHVKIPFCLRRDGIVNLTPISTNGSGILNFQIDGNEIPGANVPCPEKGNTSGGRRTFLTRGRHVLMISAEGGESDLDAVKLDVDDDMLTDAQLHCEVFCQPEIPQHDAHPTEKSPCAKVVQKSKPSKCAEEKNVFMDFYQEKLKKFRITAQHPAYRSLLNARQGDKTNCFKLEENIWEFKYDEIKRLIVQKEDATLEVKERPGRCFLYGVSFHFSHVLHDINVTDISGSLVLEFPDQTLQGDMEVKMSVGDTVIIDNTIRLDSGQTTYEVPYPKNLWHKSNNKVEVKVCGEGSQNIKSIKLTRRKLSKEQGEKIYDDGEFVVEKVKHDMWWLGDPGMKVTINGTNITDTAHYIRVYNRVAWGDYSQNFVIYQDGVIRLLPPTTHGTDWIPFGTFLLSGRFDPDAERVSSRIDQITIEPETSELRVHYSDGNIWRYKLNVGLDKTDVDVEVETANEDLSNLPFLQMRSMYVEDGTSNVDRMSVNGLPEHQIMEDWSALYGSSFFFYRGCISEYHTQSPDTHVQLLD</sequence>
<dbReference type="GeneID" id="20238203"/>
<feature type="chain" id="PRO_5004715587" description="Galectin" evidence="1">
    <location>
        <begin position="18"/>
        <end position="565"/>
    </location>
</feature>
<proteinExistence type="predicted"/>
<dbReference type="OMA" id="NGLERTW"/>
<dbReference type="Proteomes" id="UP000030746">
    <property type="component" value="Unassembled WGS sequence"/>
</dbReference>
<dbReference type="KEGG" id="lgi:LOTGIDRAFT_159929"/>
<keyword evidence="1" id="KW-0732">Signal</keyword>
<accession>V3ZYA4</accession>
<evidence type="ECO:0000313" key="2">
    <source>
        <dbReference type="EMBL" id="ESO96513.1"/>
    </source>
</evidence>
<dbReference type="HOGENOM" id="CLU_429787_0_0_1"/>
<dbReference type="OrthoDB" id="6080033at2759"/>
<feature type="signal peptide" evidence="1">
    <location>
        <begin position="1"/>
        <end position="17"/>
    </location>
</feature>
<dbReference type="CTD" id="20238203"/>
<organism evidence="2 3">
    <name type="scientific">Lottia gigantea</name>
    <name type="common">Giant owl limpet</name>
    <dbReference type="NCBI Taxonomy" id="225164"/>
    <lineage>
        <taxon>Eukaryota</taxon>
        <taxon>Metazoa</taxon>
        <taxon>Spiralia</taxon>
        <taxon>Lophotrochozoa</taxon>
        <taxon>Mollusca</taxon>
        <taxon>Gastropoda</taxon>
        <taxon>Patellogastropoda</taxon>
        <taxon>Lottioidea</taxon>
        <taxon>Lottiidae</taxon>
        <taxon>Lottia</taxon>
    </lineage>
</organism>
<evidence type="ECO:0008006" key="4">
    <source>
        <dbReference type="Google" id="ProtNLM"/>
    </source>
</evidence>
<evidence type="ECO:0000313" key="3">
    <source>
        <dbReference type="Proteomes" id="UP000030746"/>
    </source>
</evidence>